<sequence length="800" mass="87905">MGSALILKQKIKRVGAGCVSPEHLRTVSAVALLCGAGLAVLSAPVAAQIDLSQSAQQAVDTSQPMLLEAKELRYDFDNDVIIATGSVEIYFDNYTLLADRVTYNRKDGKFSAHGNVEMTEPDGNLILADNLTLSDDFSEGFVNALQIDTPQFTHFVAESAERSNDNVTTLRNGTYSVYKKAPKPPLWRIKSTTIIHNQQKQRIYFEGASIELFGNTIAKIPYFSIADPSVGRKSGFLLPRFVTKNRLGFGAAIPYYWSLSPTYDLTVTLSPLSQQGVLGQLDWRQKLETGSYNVSLGGISQADPSAFSGSSGDVRGRFIVNTNGSFDLSSRWDAGWNITYATDRAFRQDYGFAKFGSAQEVSRLYLSGETKRNLFDANAYAFQISQEDNPSPTQPMNPIGPFSQVNADLQEKQPFVHPVIDNAIYFEKSVIGGQLSYDGNLTSLTRETTDAFSVNGQNRFRGVEGTFTRLSANLTWQRTLIDPIGQVFTPFAYAKTNLYFLANADDNVTALSDESVVFRGMPAVGLEYRYPFLATFNGGNQVIEPIAQIIVRPNEAAIGELPNEDAQSIVFDASTLFEWDKFSGFDRNEGGTRANLGLQYKLQFDKGSFISGLFGRSFQLAGRNSYSVPGILDSTGDSGLQTAGSDYVTSLYFDTNTGFRVGGNARFSEHDFGVERAEVSASGRYGPASTVLSYAYLAERPDAGIDEQRSELVGALNLNLQENWRVFGSLRYDMINENIVQDTVGLGYDDEGFSASLSYGEDRSRNNGEPVERIFFFRFGLRTIGDTSLSTSTSDSSPND</sequence>
<dbReference type="EMBL" id="FOSK01000007">
    <property type="protein sequence ID" value="SFK63713.1"/>
    <property type="molecule type" value="Genomic_DNA"/>
</dbReference>
<feature type="domain" description="LptD C-terminal" evidence="2">
    <location>
        <begin position="704"/>
        <end position="769"/>
    </location>
</feature>
<evidence type="ECO:0000313" key="4">
    <source>
        <dbReference type="Proteomes" id="UP000199598"/>
    </source>
</evidence>
<comment type="caution">
    <text evidence="3">The sequence shown here is derived from an EMBL/GenBank/DDBJ whole genome shotgun (WGS) entry which is preliminary data.</text>
</comment>
<evidence type="ECO:0000256" key="1">
    <source>
        <dbReference type="HAMAP-Rule" id="MF_01411"/>
    </source>
</evidence>
<proteinExistence type="inferred from homology"/>
<dbReference type="InterPro" id="IPR007543">
    <property type="entry name" value="LptD_C"/>
</dbReference>
<evidence type="ECO:0000259" key="2">
    <source>
        <dbReference type="Pfam" id="PF04453"/>
    </source>
</evidence>
<comment type="caution">
    <text evidence="1">Lacks conserved residue(s) required for the propagation of feature annotation.</text>
</comment>
<comment type="function">
    <text evidence="1">Involved in the assembly of lipopolysaccharide (LPS) at the surface of the outer membrane.</text>
</comment>
<dbReference type="InterPro" id="IPR050218">
    <property type="entry name" value="LptD"/>
</dbReference>
<dbReference type="Gene3D" id="2.60.450.10">
    <property type="entry name" value="Lipopolysaccharide (LPS) transport protein A like domain"/>
    <property type="match status" value="1"/>
</dbReference>
<keyword evidence="1" id="KW-0732">Signal</keyword>
<reference evidence="3 4" key="1">
    <citation type="submission" date="2016-10" db="EMBL/GenBank/DDBJ databases">
        <authorList>
            <person name="Varghese N."/>
            <person name="Submissions S."/>
        </authorList>
    </citation>
    <scope>NUCLEOTIDE SEQUENCE [LARGE SCALE GENOMIC DNA]</scope>
    <source>
        <strain evidence="3 4">DSM 16392</strain>
    </source>
</reference>
<protein>
    <recommendedName>
        <fullName evidence="1">LPS-assembly protein LptD</fullName>
    </recommendedName>
</protein>
<name>A0A1I4B594_9HYPH</name>
<dbReference type="PANTHER" id="PTHR30189:SF1">
    <property type="entry name" value="LPS-ASSEMBLY PROTEIN LPTD"/>
    <property type="match status" value="1"/>
</dbReference>
<feature type="domain" description="LptD C-terminal" evidence="2">
    <location>
        <begin position="317"/>
        <end position="701"/>
    </location>
</feature>
<dbReference type="PANTHER" id="PTHR30189">
    <property type="entry name" value="LPS-ASSEMBLY PROTEIN"/>
    <property type="match status" value="1"/>
</dbReference>
<evidence type="ECO:0000313" key="3">
    <source>
        <dbReference type="EMBL" id="SFK63713.1"/>
    </source>
</evidence>
<accession>A0A1I4B594</accession>
<dbReference type="RefSeq" id="WP_093520481.1">
    <property type="nucleotide sequence ID" value="NZ_FOSK01000007.1"/>
</dbReference>
<comment type="similarity">
    <text evidence="1">Belongs to the LptD family.</text>
</comment>
<gene>
    <name evidence="1" type="primary">lptD</name>
    <name evidence="3" type="ORF">SAMN04488518_107134</name>
</gene>
<dbReference type="Pfam" id="PF04453">
    <property type="entry name" value="LptD"/>
    <property type="match status" value="2"/>
</dbReference>
<keyword evidence="1" id="KW-0998">Cell outer membrane</keyword>
<keyword evidence="4" id="KW-1185">Reference proteome</keyword>
<keyword evidence="1" id="KW-0472">Membrane</keyword>
<dbReference type="Proteomes" id="UP000199598">
    <property type="component" value="Unassembled WGS sequence"/>
</dbReference>
<organism evidence="3 4">
    <name type="scientific">Pseudovibrio ascidiaceicola</name>
    <dbReference type="NCBI Taxonomy" id="285279"/>
    <lineage>
        <taxon>Bacteria</taxon>
        <taxon>Pseudomonadati</taxon>
        <taxon>Pseudomonadota</taxon>
        <taxon>Alphaproteobacteria</taxon>
        <taxon>Hyphomicrobiales</taxon>
        <taxon>Stappiaceae</taxon>
        <taxon>Pseudovibrio</taxon>
    </lineage>
</organism>
<comment type="subcellular location">
    <subcellularLocation>
        <location evidence="1">Cell outer membrane</location>
    </subcellularLocation>
</comment>
<dbReference type="InterPro" id="IPR020889">
    <property type="entry name" value="LipoPS_assembly_LptD"/>
</dbReference>
<comment type="subunit">
    <text evidence="1">Component of the lipopolysaccharide transport and assembly complex.</text>
</comment>
<dbReference type="HAMAP" id="MF_01411">
    <property type="entry name" value="LPS_assembly_LptD"/>
    <property type="match status" value="1"/>
</dbReference>